<dbReference type="RefSeq" id="WP_128784120.1">
    <property type="nucleotide sequence ID" value="NZ_RJLM01000004.1"/>
</dbReference>
<dbReference type="Pfam" id="PF00072">
    <property type="entry name" value="Response_reg"/>
    <property type="match status" value="1"/>
</dbReference>
<evidence type="ECO:0000256" key="4">
    <source>
        <dbReference type="ARBA" id="ARBA00023012"/>
    </source>
</evidence>
<dbReference type="InterPro" id="IPR001789">
    <property type="entry name" value="Sig_transdc_resp-reg_receiver"/>
</dbReference>
<dbReference type="InterPro" id="IPR004358">
    <property type="entry name" value="Sig_transdc_His_kin-like_C"/>
</dbReference>
<dbReference type="SMART" id="SM00448">
    <property type="entry name" value="REC"/>
    <property type="match status" value="1"/>
</dbReference>
<feature type="coiled-coil region" evidence="6">
    <location>
        <begin position="206"/>
        <end position="243"/>
    </location>
</feature>
<gene>
    <name evidence="10" type="ORF">EDI28_12150</name>
</gene>
<evidence type="ECO:0000256" key="7">
    <source>
        <dbReference type="SAM" id="Phobius"/>
    </source>
</evidence>
<comment type="catalytic activity">
    <reaction evidence="1">
        <text>ATP + protein L-histidine = ADP + protein N-phospho-L-histidine.</text>
        <dbReference type="EC" id="2.7.13.3"/>
    </reaction>
</comment>
<dbReference type="Gene3D" id="1.10.287.130">
    <property type="match status" value="1"/>
</dbReference>
<dbReference type="InterPro" id="IPR011006">
    <property type="entry name" value="CheY-like_superfamily"/>
</dbReference>
<dbReference type="SMART" id="SM00387">
    <property type="entry name" value="HATPase_c"/>
    <property type="match status" value="1"/>
</dbReference>
<evidence type="ECO:0000256" key="5">
    <source>
        <dbReference type="PROSITE-ProRule" id="PRU00169"/>
    </source>
</evidence>
<keyword evidence="7" id="KW-0472">Membrane</keyword>
<feature type="domain" description="Response regulatory" evidence="9">
    <location>
        <begin position="493"/>
        <end position="610"/>
    </location>
</feature>
<keyword evidence="3 5" id="KW-0597">Phosphoprotein</keyword>
<proteinExistence type="predicted"/>
<feature type="domain" description="Histidine kinase" evidence="8">
    <location>
        <begin position="250"/>
        <end position="470"/>
    </location>
</feature>
<dbReference type="AlphaFoldDB" id="A0A444JQH3"/>
<dbReference type="Gene3D" id="3.40.50.2300">
    <property type="match status" value="1"/>
</dbReference>
<keyword evidence="11" id="KW-1185">Reference proteome</keyword>
<dbReference type="InterPro" id="IPR003661">
    <property type="entry name" value="HisK_dim/P_dom"/>
</dbReference>
<dbReference type="InterPro" id="IPR036097">
    <property type="entry name" value="HisK_dim/P_sf"/>
</dbReference>
<dbReference type="FunFam" id="3.30.565.10:FF:000010">
    <property type="entry name" value="Sensor histidine kinase RcsC"/>
    <property type="match status" value="1"/>
</dbReference>
<protein>
    <recommendedName>
        <fullName evidence="2">histidine kinase</fullName>
        <ecNumber evidence="2">2.7.13.3</ecNumber>
    </recommendedName>
</protein>
<evidence type="ECO:0000256" key="2">
    <source>
        <dbReference type="ARBA" id="ARBA00012438"/>
    </source>
</evidence>
<dbReference type="OrthoDB" id="9810730at2"/>
<dbReference type="Pfam" id="PF02518">
    <property type="entry name" value="HATPase_c"/>
    <property type="match status" value="1"/>
</dbReference>
<accession>A0A444JQH3</accession>
<name>A0A444JQH3_9GAMM</name>
<dbReference type="SUPFAM" id="SSF55874">
    <property type="entry name" value="ATPase domain of HSP90 chaperone/DNA topoisomerase II/histidine kinase"/>
    <property type="match status" value="1"/>
</dbReference>
<dbReference type="CDD" id="cd17546">
    <property type="entry name" value="REC_hyHK_CKI1_RcsC-like"/>
    <property type="match status" value="1"/>
</dbReference>
<dbReference type="EC" id="2.7.13.3" evidence="2"/>
<feature type="transmembrane region" description="Helical" evidence="7">
    <location>
        <begin position="14"/>
        <end position="36"/>
    </location>
</feature>
<keyword evidence="7" id="KW-0812">Transmembrane</keyword>
<dbReference type="Pfam" id="PF00512">
    <property type="entry name" value="HisKA"/>
    <property type="match status" value="1"/>
</dbReference>
<organism evidence="10 11">
    <name type="scientific">Photobacterium chitinilyticum</name>
    <dbReference type="NCBI Taxonomy" id="2485123"/>
    <lineage>
        <taxon>Bacteria</taxon>
        <taxon>Pseudomonadati</taxon>
        <taxon>Pseudomonadota</taxon>
        <taxon>Gammaproteobacteria</taxon>
        <taxon>Vibrionales</taxon>
        <taxon>Vibrionaceae</taxon>
        <taxon>Photobacterium</taxon>
    </lineage>
</organism>
<dbReference type="GO" id="GO:0000155">
    <property type="term" value="F:phosphorelay sensor kinase activity"/>
    <property type="evidence" value="ECO:0007669"/>
    <property type="project" value="InterPro"/>
</dbReference>
<dbReference type="PANTHER" id="PTHR45339:SF1">
    <property type="entry name" value="HYBRID SIGNAL TRANSDUCTION HISTIDINE KINASE J"/>
    <property type="match status" value="1"/>
</dbReference>
<dbReference type="InterPro" id="IPR005467">
    <property type="entry name" value="His_kinase_dom"/>
</dbReference>
<dbReference type="SUPFAM" id="SSF47384">
    <property type="entry name" value="Homodimeric domain of signal transducing histidine kinase"/>
    <property type="match status" value="1"/>
</dbReference>
<evidence type="ECO:0000256" key="1">
    <source>
        <dbReference type="ARBA" id="ARBA00000085"/>
    </source>
</evidence>
<keyword evidence="4" id="KW-0902">Two-component regulatory system</keyword>
<dbReference type="InterPro" id="IPR036890">
    <property type="entry name" value="HATPase_C_sf"/>
</dbReference>
<keyword evidence="7" id="KW-1133">Transmembrane helix</keyword>
<dbReference type="PROSITE" id="PS50109">
    <property type="entry name" value="HIS_KIN"/>
    <property type="match status" value="1"/>
</dbReference>
<dbReference type="CDD" id="cd16922">
    <property type="entry name" value="HATPase_EvgS-ArcB-TorS-like"/>
    <property type="match status" value="1"/>
</dbReference>
<dbReference type="CDD" id="cd00082">
    <property type="entry name" value="HisKA"/>
    <property type="match status" value="1"/>
</dbReference>
<dbReference type="SMART" id="SM00388">
    <property type="entry name" value="HisKA"/>
    <property type="match status" value="1"/>
</dbReference>
<comment type="caution">
    <text evidence="10">The sequence shown here is derived from an EMBL/GenBank/DDBJ whole genome shotgun (WGS) entry which is preliminary data.</text>
</comment>
<sequence length="623" mass="69302">MAAYTKSLSLWLKYLFMITLITVVISFTAGEIVRVFERNYLEKKVDRQLQSYFQALSSTTIEDVLTEDIPHLETILEQATAHNPELIYVLISNEADVQLASSGQEPSNDSTLTAQYHHTITFEGEVFGSMTLALNKKVLLNEINQHVDQIRYFSAASLLLLGCFSYFLTQYLLLSPLNRINRKLLSINELSLPANPEPEPDNLSELARLNRSVNMLQEVLLAQKEKERRLEIAKKHAEEANKSKTEFIATMSHEIRTPMNIILGSLDILKDEPLSNAANQLTDTAQNAAKLLLSQLNDILDYSRLDANKVTLTNSTFSPTMTAKKVIAIFSAQAAQKNIVLTFNSDISSQTLFIGDEGKISQILTNLIGNAVKFTENGTISLNIINQKNHDATDITFTLKDSGIGIAKGKIDTILVPFVQSDPSFSRRYGGAGMGLAISNKLLAMMGGKLNIQSTLGEGSVFSFQLRLKPDRINREHSALSSTSPTAQQQTLPILLVEDSPSNQLIAKTMLAKYGFQVNTANNGLEAVKAIKSNKFFLVLMDLQMPKMNGLDACSEIRKLTNAKKYVPIVAMTANVSDTDRQRCLSVGMDDFIAKPINKHKMLQVICYWLGRSHLDTNPYRRL</sequence>
<evidence type="ECO:0000256" key="3">
    <source>
        <dbReference type="ARBA" id="ARBA00022553"/>
    </source>
</evidence>
<evidence type="ECO:0000259" key="9">
    <source>
        <dbReference type="PROSITE" id="PS50110"/>
    </source>
</evidence>
<evidence type="ECO:0000256" key="6">
    <source>
        <dbReference type="SAM" id="Coils"/>
    </source>
</evidence>
<reference evidence="10 11" key="1">
    <citation type="submission" date="2018-11" db="EMBL/GenBank/DDBJ databases">
        <title>Photobacterium sp. BEI247 sp. nov., a marine bacterium isolated from Yongle Blue Hole in the South China Sea.</title>
        <authorList>
            <person name="Wang X."/>
        </authorList>
    </citation>
    <scope>NUCLEOTIDE SEQUENCE [LARGE SCALE GENOMIC DNA]</scope>
    <source>
        <strain evidence="11">BEI247</strain>
    </source>
</reference>
<evidence type="ECO:0000259" key="8">
    <source>
        <dbReference type="PROSITE" id="PS50109"/>
    </source>
</evidence>
<dbReference type="Gene3D" id="3.30.565.10">
    <property type="entry name" value="Histidine kinase-like ATPase, C-terminal domain"/>
    <property type="match status" value="1"/>
</dbReference>
<feature type="transmembrane region" description="Helical" evidence="7">
    <location>
        <begin position="152"/>
        <end position="173"/>
    </location>
</feature>
<feature type="modified residue" description="4-aspartylphosphate" evidence="5">
    <location>
        <position position="542"/>
    </location>
</feature>
<dbReference type="InterPro" id="IPR003594">
    <property type="entry name" value="HATPase_dom"/>
</dbReference>
<evidence type="ECO:0000313" key="11">
    <source>
        <dbReference type="Proteomes" id="UP000287563"/>
    </source>
</evidence>
<evidence type="ECO:0000313" key="10">
    <source>
        <dbReference type="EMBL" id="RWX55309.1"/>
    </source>
</evidence>
<dbReference type="SUPFAM" id="SSF52172">
    <property type="entry name" value="CheY-like"/>
    <property type="match status" value="1"/>
</dbReference>
<dbReference type="EMBL" id="RJLM01000004">
    <property type="protein sequence ID" value="RWX55309.1"/>
    <property type="molecule type" value="Genomic_DNA"/>
</dbReference>
<dbReference type="Proteomes" id="UP000287563">
    <property type="component" value="Unassembled WGS sequence"/>
</dbReference>
<dbReference type="PRINTS" id="PR00344">
    <property type="entry name" value="BCTRLSENSOR"/>
</dbReference>
<keyword evidence="6" id="KW-0175">Coiled coil</keyword>
<dbReference type="PANTHER" id="PTHR45339">
    <property type="entry name" value="HYBRID SIGNAL TRANSDUCTION HISTIDINE KINASE J"/>
    <property type="match status" value="1"/>
</dbReference>
<dbReference type="PROSITE" id="PS50110">
    <property type="entry name" value="RESPONSE_REGULATORY"/>
    <property type="match status" value="1"/>
</dbReference>